<dbReference type="EMBL" id="CP029186">
    <property type="protein sequence ID" value="AWH86378.1"/>
    <property type="molecule type" value="Genomic_DNA"/>
</dbReference>
<reference evidence="2 3" key="1">
    <citation type="submission" date="2018-04" db="EMBL/GenBank/DDBJ databases">
        <title>Genome sequencing of Flavobacterium sp. HYN0059.</title>
        <authorList>
            <person name="Yi H."/>
            <person name="Baek C."/>
        </authorList>
    </citation>
    <scope>NUCLEOTIDE SEQUENCE [LARGE SCALE GENOMIC DNA]</scope>
    <source>
        <strain evidence="2 3">HYN0059</strain>
    </source>
</reference>
<keyword evidence="1" id="KW-0472">Membrane</keyword>
<proteinExistence type="predicted"/>
<gene>
    <name evidence="2" type="ORF">HYN59_15235</name>
</gene>
<sequence>MPVINLLAIISYLSWVLGELSVGKPFKFGRLFFIISILFAMKVNNPILPRQRFQKKWQD</sequence>
<accession>A0A2S1R129</accession>
<feature type="transmembrane region" description="Helical" evidence="1">
    <location>
        <begin position="28"/>
        <end position="48"/>
    </location>
</feature>
<keyword evidence="1" id="KW-1133">Transmembrane helix</keyword>
<keyword evidence="1" id="KW-0812">Transmembrane</keyword>
<dbReference type="Proteomes" id="UP000244929">
    <property type="component" value="Chromosome"/>
</dbReference>
<dbReference type="KEGG" id="falb:HYN59_15235"/>
<evidence type="ECO:0000256" key="1">
    <source>
        <dbReference type="SAM" id="Phobius"/>
    </source>
</evidence>
<keyword evidence="3" id="KW-1185">Reference proteome</keyword>
<dbReference type="AlphaFoldDB" id="A0A2S1R129"/>
<organism evidence="2 3">
    <name type="scientific">Flavobacterium album</name>
    <dbReference type="NCBI Taxonomy" id="2175091"/>
    <lineage>
        <taxon>Bacteria</taxon>
        <taxon>Pseudomonadati</taxon>
        <taxon>Bacteroidota</taxon>
        <taxon>Flavobacteriia</taxon>
        <taxon>Flavobacteriales</taxon>
        <taxon>Flavobacteriaceae</taxon>
        <taxon>Flavobacterium</taxon>
    </lineage>
</organism>
<protein>
    <submittedName>
        <fullName evidence="2">Uncharacterized protein</fullName>
    </submittedName>
</protein>
<evidence type="ECO:0000313" key="2">
    <source>
        <dbReference type="EMBL" id="AWH86378.1"/>
    </source>
</evidence>
<evidence type="ECO:0000313" key="3">
    <source>
        <dbReference type="Proteomes" id="UP000244929"/>
    </source>
</evidence>
<name>A0A2S1R129_9FLAO</name>